<dbReference type="GO" id="GO:0016620">
    <property type="term" value="F:oxidoreductase activity, acting on the aldehyde or oxo group of donors, NAD or NADP as acceptor"/>
    <property type="evidence" value="ECO:0007669"/>
    <property type="project" value="InterPro"/>
</dbReference>
<dbReference type="SUPFAM" id="SSF53720">
    <property type="entry name" value="ALDH-like"/>
    <property type="match status" value="1"/>
</dbReference>
<keyword evidence="5" id="KW-1185">Reference proteome</keyword>
<gene>
    <name evidence="4" type="ORF">J3U87_30615</name>
</gene>
<feature type="compositionally biased region" description="Polar residues" evidence="2">
    <location>
        <begin position="1"/>
        <end position="15"/>
    </location>
</feature>
<evidence type="ECO:0000256" key="1">
    <source>
        <dbReference type="ARBA" id="ARBA00023002"/>
    </source>
</evidence>
<evidence type="ECO:0000313" key="5">
    <source>
        <dbReference type="Proteomes" id="UP000663929"/>
    </source>
</evidence>
<dbReference type="InterPro" id="IPR016163">
    <property type="entry name" value="Ald_DH_C"/>
</dbReference>
<dbReference type="InterPro" id="IPR016162">
    <property type="entry name" value="Ald_DH_N"/>
</dbReference>
<evidence type="ECO:0000256" key="2">
    <source>
        <dbReference type="SAM" id="MobiDB-lite"/>
    </source>
</evidence>
<feature type="domain" description="Aldehyde dehydrogenase" evidence="3">
    <location>
        <begin position="229"/>
        <end position="358"/>
    </location>
</feature>
<evidence type="ECO:0000259" key="3">
    <source>
        <dbReference type="Pfam" id="PF00171"/>
    </source>
</evidence>
<dbReference type="Pfam" id="PF00171">
    <property type="entry name" value="Aldedh"/>
    <property type="match status" value="1"/>
</dbReference>
<dbReference type="Gene3D" id="3.40.605.10">
    <property type="entry name" value="Aldehyde Dehydrogenase, Chain A, domain 1"/>
    <property type="match status" value="1"/>
</dbReference>
<dbReference type="RefSeq" id="WP_237379588.1">
    <property type="nucleotide sequence ID" value="NZ_CP071793.1"/>
</dbReference>
<reference evidence="4" key="1">
    <citation type="submission" date="2021-03" db="EMBL/GenBank/DDBJ databases">
        <title>Acanthopleuribacteraceae sp. M133.</title>
        <authorList>
            <person name="Wang G."/>
        </authorList>
    </citation>
    <scope>NUCLEOTIDE SEQUENCE</scope>
    <source>
        <strain evidence="4">M133</strain>
    </source>
</reference>
<evidence type="ECO:0000313" key="4">
    <source>
        <dbReference type="EMBL" id="QTD49957.1"/>
    </source>
</evidence>
<protein>
    <submittedName>
        <fullName evidence="4">Aldehyde dehydrogenase family protein</fullName>
    </submittedName>
</protein>
<dbReference type="Gene3D" id="3.40.309.10">
    <property type="entry name" value="Aldehyde Dehydrogenase, Chain A, domain 2"/>
    <property type="match status" value="1"/>
</dbReference>
<accession>A0A8A4TKF8</accession>
<dbReference type="InterPro" id="IPR015590">
    <property type="entry name" value="Aldehyde_DH_dom"/>
</dbReference>
<keyword evidence="1" id="KW-0560">Oxidoreductase</keyword>
<name>A0A8A4TKF8_SULCO</name>
<dbReference type="EMBL" id="CP071793">
    <property type="protein sequence ID" value="QTD49957.1"/>
    <property type="molecule type" value="Genomic_DNA"/>
</dbReference>
<dbReference type="InterPro" id="IPR016161">
    <property type="entry name" value="Ald_DH/histidinol_DH"/>
</dbReference>
<feature type="region of interest" description="Disordered" evidence="2">
    <location>
        <begin position="1"/>
        <end position="21"/>
    </location>
</feature>
<proteinExistence type="predicted"/>
<dbReference type="AlphaFoldDB" id="A0A8A4TKF8"/>
<sequence length="579" mass="63931">MTTTIESPPAASSSGREGKTTSREQLDTALAILQNNKQSWAQLSLVDLVALIDSLMDEFKLVAKDWVDAALAAKGISPRAATAGEEWLGGPYSLLRNLRLFRQTLDTLRRKGDPELPGPVRTRASGIVSARVFPTDLYDQLFFMGTTAEIWMEPEVSQDRLKETMCAYYRKPPESGRICLVLGAGNVASIGPMDVIYKMFVERKVALLKMHPVNEYLGPFFERAFQPLISRGFLQIVYGGADVGSYLCNHTSIGEIHITGSDKTHDVIVFGGEVEKRKADRDPFLNKPITSELGNVSPVVIVPGDWSKSDIAFQAANIASSLANNGGFNCNASRVLVMQKGWKHREALLDGIRAVFKTLPQRDAYYPGAFDRHKAFLAEHPDAELIGERTDKKLPWTLIPGLDPAHKDDICFNTEAFCSVFGETCLEAADPAEFIVKATEFANETLWGTLNMTMLIHPSTLADKGVEAAFEKALEDLRYGTISVNHWAAVCYAMGSTTWGAHPGHDIYDIQSGLDVVHNGYMFDKPMKSVVRGPFRPWPKPAWFATHKTSHYLGKKLTNFEASPSPLKLPGIFLEAFLG</sequence>
<organism evidence="4 5">
    <name type="scientific">Sulfidibacter corallicola</name>
    <dbReference type="NCBI Taxonomy" id="2818388"/>
    <lineage>
        <taxon>Bacteria</taxon>
        <taxon>Pseudomonadati</taxon>
        <taxon>Acidobacteriota</taxon>
        <taxon>Holophagae</taxon>
        <taxon>Acanthopleuribacterales</taxon>
        <taxon>Acanthopleuribacteraceae</taxon>
        <taxon>Sulfidibacter</taxon>
    </lineage>
</organism>
<dbReference type="Proteomes" id="UP000663929">
    <property type="component" value="Chromosome"/>
</dbReference>
<dbReference type="KEGG" id="scor:J3U87_30615"/>